<gene>
    <name evidence="14" type="ORF">C3B51_22620</name>
</gene>
<keyword evidence="9 14" id="KW-0378">Hydrolase</keyword>
<evidence type="ECO:0000256" key="2">
    <source>
        <dbReference type="ARBA" id="ARBA00001947"/>
    </source>
</evidence>
<accession>A0A4Q7DY65</accession>
<comment type="caution">
    <text evidence="14">The sequence shown here is derived from an EMBL/GenBank/DDBJ whole genome shotgun (WGS) entry which is preliminary data.</text>
</comment>
<keyword evidence="7 12" id="KW-0732">Signal</keyword>
<evidence type="ECO:0000256" key="1">
    <source>
        <dbReference type="ARBA" id="ARBA00001526"/>
    </source>
</evidence>
<evidence type="ECO:0000256" key="6">
    <source>
        <dbReference type="ARBA" id="ARBA00022723"/>
    </source>
</evidence>
<evidence type="ECO:0000256" key="4">
    <source>
        <dbReference type="ARBA" id="ARBA00005250"/>
    </source>
</evidence>
<dbReference type="GO" id="GO:0008270">
    <property type="term" value="F:zinc ion binding"/>
    <property type="evidence" value="ECO:0007669"/>
    <property type="project" value="InterPro"/>
</dbReference>
<dbReference type="Proteomes" id="UP000292345">
    <property type="component" value="Unassembled WGS sequence"/>
</dbReference>
<dbReference type="AlphaFoldDB" id="A0A4Q7DY65"/>
<organism evidence="14 15">
    <name type="scientific">Pseudoalteromonas rubra</name>
    <dbReference type="NCBI Taxonomy" id="43658"/>
    <lineage>
        <taxon>Bacteria</taxon>
        <taxon>Pseudomonadati</taxon>
        <taxon>Pseudomonadota</taxon>
        <taxon>Gammaproteobacteria</taxon>
        <taxon>Alteromonadales</taxon>
        <taxon>Pseudoalteromonadaceae</taxon>
        <taxon>Pseudoalteromonas</taxon>
    </lineage>
</organism>
<comment type="cofactor">
    <cofactor evidence="2">
        <name>Zn(2+)</name>
        <dbReference type="ChEBI" id="CHEBI:29105"/>
    </cofactor>
</comment>
<reference evidence="14 15" key="1">
    <citation type="submission" date="2018-01" db="EMBL/GenBank/DDBJ databases">
        <title>Co-occurrence of chitin degradation, pigmentation and bioactivity in marine Pseudoalteromonas.</title>
        <authorList>
            <person name="Paulsen S."/>
            <person name="Gram L."/>
            <person name="Machado H."/>
        </authorList>
    </citation>
    <scope>NUCLEOTIDE SEQUENCE [LARGE SCALE GENOMIC DNA]</scope>
    <source>
        <strain evidence="14 15">S1946</strain>
    </source>
</reference>
<dbReference type="EC" id="3.5.2.6" evidence="5"/>
<evidence type="ECO:0000256" key="7">
    <source>
        <dbReference type="ARBA" id="ARBA00022729"/>
    </source>
</evidence>
<evidence type="ECO:0000259" key="13">
    <source>
        <dbReference type="SMART" id="SM00849"/>
    </source>
</evidence>
<keyword evidence="6" id="KW-0479">Metal-binding</keyword>
<sequence>MKLFKTLFATALILLSGAAFSANIQVQAVSQHVHILSGKDYGTNIGLFDTPDGLVLIDPMPGEPYLAELEKTIQTIYRKPVTHIINTHAHADHTGGNAFFASRGAQLVTGAINRFDITHRVVKSHTGTDNIYYYKPGNIIFVGDVFDTSWHPTFYAGGVAGFNLAIETILSLGDEQSLVVPGHGEAANKTSLRAFRQNPLDWVNMVRTLSKQGLSVEQIMADKRAVELVARFNPQGKSPFLPSKAYERFVQRTLQVIEHELL</sequence>
<evidence type="ECO:0000256" key="11">
    <source>
        <dbReference type="ARBA" id="ARBA00023251"/>
    </source>
</evidence>
<comment type="catalytic activity">
    <reaction evidence="1">
        <text>a beta-lactam + H2O = a substituted beta-amino acid</text>
        <dbReference type="Rhea" id="RHEA:20401"/>
        <dbReference type="ChEBI" id="CHEBI:15377"/>
        <dbReference type="ChEBI" id="CHEBI:35627"/>
        <dbReference type="ChEBI" id="CHEBI:140347"/>
        <dbReference type="EC" id="3.5.2.6"/>
    </reaction>
</comment>
<name>A0A4Q7DY65_9GAMM</name>
<keyword evidence="11" id="KW-0046">Antibiotic resistance</keyword>
<dbReference type="Pfam" id="PF00753">
    <property type="entry name" value="Lactamase_B"/>
    <property type="match status" value="1"/>
</dbReference>
<proteinExistence type="inferred from homology"/>
<comment type="similarity">
    <text evidence="4">Belongs to the metallo-beta-lactamase superfamily. Class-B beta-lactamase family.</text>
</comment>
<evidence type="ECO:0000256" key="5">
    <source>
        <dbReference type="ARBA" id="ARBA00012865"/>
    </source>
</evidence>
<dbReference type="InterPro" id="IPR036866">
    <property type="entry name" value="RibonucZ/Hydroxyglut_hydro"/>
</dbReference>
<dbReference type="GO" id="GO:0017001">
    <property type="term" value="P:antibiotic catabolic process"/>
    <property type="evidence" value="ECO:0007669"/>
    <property type="project" value="InterPro"/>
</dbReference>
<dbReference type="PANTHER" id="PTHR42951:SF20">
    <property type="entry name" value="BETA LACTAMASE"/>
    <property type="match status" value="1"/>
</dbReference>
<dbReference type="PANTHER" id="PTHR42951">
    <property type="entry name" value="METALLO-BETA-LACTAMASE DOMAIN-CONTAINING"/>
    <property type="match status" value="1"/>
</dbReference>
<dbReference type="InterPro" id="IPR001018">
    <property type="entry name" value="Beta-lactamase_class-B_CS"/>
</dbReference>
<dbReference type="SMART" id="SM00849">
    <property type="entry name" value="Lactamase_B"/>
    <property type="match status" value="1"/>
</dbReference>
<evidence type="ECO:0000256" key="9">
    <source>
        <dbReference type="ARBA" id="ARBA00022801"/>
    </source>
</evidence>
<dbReference type="GO" id="GO:0042597">
    <property type="term" value="C:periplasmic space"/>
    <property type="evidence" value="ECO:0007669"/>
    <property type="project" value="UniProtKB-SubCell"/>
</dbReference>
<evidence type="ECO:0000256" key="12">
    <source>
        <dbReference type="SAM" id="SignalP"/>
    </source>
</evidence>
<feature type="signal peptide" evidence="12">
    <location>
        <begin position="1"/>
        <end position="21"/>
    </location>
</feature>
<dbReference type="RefSeq" id="WP_130246460.1">
    <property type="nucleotide sequence ID" value="NZ_PPUZ01000114.1"/>
</dbReference>
<keyword evidence="8" id="KW-0574">Periplasm</keyword>
<evidence type="ECO:0000256" key="8">
    <source>
        <dbReference type="ARBA" id="ARBA00022764"/>
    </source>
</evidence>
<keyword evidence="10" id="KW-0862">Zinc</keyword>
<evidence type="ECO:0000313" key="15">
    <source>
        <dbReference type="Proteomes" id="UP000292345"/>
    </source>
</evidence>
<feature type="domain" description="Metallo-beta-lactamase" evidence="13">
    <location>
        <begin position="42"/>
        <end position="183"/>
    </location>
</feature>
<comment type="subcellular location">
    <subcellularLocation>
        <location evidence="3">Periplasm</location>
    </subcellularLocation>
</comment>
<dbReference type="GO" id="GO:0046677">
    <property type="term" value="P:response to antibiotic"/>
    <property type="evidence" value="ECO:0007669"/>
    <property type="project" value="UniProtKB-KW"/>
</dbReference>
<dbReference type="Gene3D" id="3.60.15.10">
    <property type="entry name" value="Ribonuclease Z/Hydroxyacylglutathione hydrolase-like"/>
    <property type="match status" value="2"/>
</dbReference>
<dbReference type="GO" id="GO:0008800">
    <property type="term" value="F:beta-lactamase activity"/>
    <property type="evidence" value="ECO:0007669"/>
    <property type="project" value="UniProtKB-EC"/>
</dbReference>
<feature type="chain" id="PRO_5020960427" description="beta-lactamase" evidence="12">
    <location>
        <begin position="22"/>
        <end position="262"/>
    </location>
</feature>
<dbReference type="PROSITE" id="PS00743">
    <property type="entry name" value="BETA_LACTAMASE_B_1"/>
    <property type="match status" value="1"/>
</dbReference>
<dbReference type="EMBL" id="PPUZ01000114">
    <property type="protein sequence ID" value="RZM71488.1"/>
    <property type="molecule type" value="Genomic_DNA"/>
</dbReference>
<evidence type="ECO:0000313" key="14">
    <source>
        <dbReference type="EMBL" id="RZM71488.1"/>
    </source>
</evidence>
<dbReference type="InterPro" id="IPR050855">
    <property type="entry name" value="NDM-1-like"/>
</dbReference>
<evidence type="ECO:0000256" key="3">
    <source>
        <dbReference type="ARBA" id="ARBA00004418"/>
    </source>
</evidence>
<protein>
    <recommendedName>
        <fullName evidence="5">beta-lactamase</fullName>
        <ecNumber evidence="5">3.5.2.6</ecNumber>
    </recommendedName>
</protein>
<dbReference type="InterPro" id="IPR001279">
    <property type="entry name" value="Metallo-B-lactamas"/>
</dbReference>
<evidence type="ECO:0000256" key="10">
    <source>
        <dbReference type="ARBA" id="ARBA00022833"/>
    </source>
</evidence>
<dbReference type="SUPFAM" id="SSF56281">
    <property type="entry name" value="Metallo-hydrolase/oxidoreductase"/>
    <property type="match status" value="1"/>
</dbReference>